<dbReference type="EMBL" id="CP031217">
    <property type="protein sequence ID" value="AXH12088.1"/>
    <property type="molecule type" value="Genomic_DNA"/>
</dbReference>
<reference evidence="8 10" key="2">
    <citation type="submission" date="2018-07" db="EMBL/GenBank/DDBJ databases">
        <title>Complete genome of the Arcobacter bivalviorum type strain LMG 26154.</title>
        <authorList>
            <person name="Miller W.G."/>
            <person name="Yee E."/>
            <person name="Bono J.L."/>
        </authorList>
    </citation>
    <scope>NUCLEOTIDE SEQUENCE [LARGE SCALE GENOMIC DNA]</scope>
    <source>
        <strain evidence="8 10">LMG 26154</strain>
    </source>
</reference>
<keyword evidence="3 6" id="KW-0812">Transmembrane</keyword>
<keyword evidence="5 6" id="KW-0472">Membrane</keyword>
<evidence type="ECO:0000256" key="5">
    <source>
        <dbReference type="ARBA" id="ARBA00023136"/>
    </source>
</evidence>
<dbReference type="AlphaFoldDB" id="A0AAX2AC27"/>
<dbReference type="SUPFAM" id="SSF103481">
    <property type="entry name" value="Multidrug resistance efflux transporter EmrE"/>
    <property type="match status" value="2"/>
</dbReference>
<feature type="domain" description="EamA" evidence="7">
    <location>
        <begin position="153"/>
        <end position="290"/>
    </location>
</feature>
<feature type="transmembrane region" description="Helical" evidence="6">
    <location>
        <begin position="216"/>
        <end position="236"/>
    </location>
</feature>
<feature type="domain" description="EamA" evidence="7">
    <location>
        <begin position="8"/>
        <end position="138"/>
    </location>
</feature>
<reference evidence="9 11" key="1">
    <citation type="submission" date="2017-10" db="EMBL/GenBank/DDBJ databases">
        <title>Genomics of the genus Arcobacter.</title>
        <authorList>
            <person name="Perez-Cataluna A."/>
            <person name="Figueras M.J."/>
        </authorList>
    </citation>
    <scope>NUCLEOTIDE SEQUENCE [LARGE SCALE GENOMIC DNA]</scope>
    <source>
        <strain evidence="9 11">CECT 7835</strain>
    </source>
</reference>
<feature type="transmembrane region" description="Helical" evidence="6">
    <location>
        <begin position="124"/>
        <end position="141"/>
    </location>
</feature>
<dbReference type="Pfam" id="PF00892">
    <property type="entry name" value="EamA"/>
    <property type="match status" value="2"/>
</dbReference>
<dbReference type="GO" id="GO:0005886">
    <property type="term" value="C:plasma membrane"/>
    <property type="evidence" value="ECO:0007669"/>
    <property type="project" value="UniProtKB-SubCell"/>
</dbReference>
<accession>A0AAX2AC27</accession>
<dbReference type="Proteomes" id="UP000289193">
    <property type="component" value="Unassembled WGS sequence"/>
</dbReference>
<feature type="transmembrane region" description="Helical" evidence="6">
    <location>
        <begin position="272"/>
        <end position="290"/>
    </location>
</feature>
<dbReference type="EMBL" id="PDKM01000001">
    <property type="protein sequence ID" value="RXK11197.1"/>
    <property type="molecule type" value="Genomic_DNA"/>
</dbReference>
<evidence type="ECO:0000256" key="2">
    <source>
        <dbReference type="ARBA" id="ARBA00022475"/>
    </source>
</evidence>
<protein>
    <submittedName>
        <fullName evidence="9">EamA family transporter</fullName>
    </submittedName>
    <submittedName>
        <fullName evidence="8">EamA/RhaT family transporter</fullName>
    </submittedName>
</protein>
<keyword evidence="2" id="KW-1003">Cell membrane</keyword>
<dbReference type="RefSeq" id="WP_114838931.1">
    <property type="nucleotide sequence ID" value="NZ_CP031217.1"/>
</dbReference>
<evidence type="ECO:0000256" key="3">
    <source>
        <dbReference type="ARBA" id="ARBA00022692"/>
    </source>
</evidence>
<organism evidence="9 11">
    <name type="scientific">Halarcobacter bivalviorum</name>
    <dbReference type="NCBI Taxonomy" id="663364"/>
    <lineage>
        <taxon>Bacteria</taxon>
        <taxon>Pseudomonadati</taxon>
        <taxon>Campylobacterota</taxon>
        <taxon>Epsilonproteobacteria</taxon>
        <taxon>Campylobacterales</taxon>
        <taxon>Arcobacteraceae</taxon>
        <taxon>Halarcobacter</taxon>
    </lineage>
</organism>
<evidence type="ECO:0000313" key="8">
    <source>
        <dbReference type="EMBL" id="AXH12088.1"/>
    </source>
</evidence>
<feature type="transmembrane region" description="Helical" evidence="6">
    <location>
        <begin position="67"/>
        <end position="85"/>
    </location>
</feature>
<sequence>MSKELNSHLIILFATFLVAGSFIVSQKLSGIIDPISITLLRFVIASVILAPIVLLNKEFRKLITFTFKRAMIISFFYSLYFIGLFKSLEYTTALNTGTLFTLVPLLTAIFSIFVFKQRIPTKQYLVYFLGIVGTCIVVFKGELELFLSLSLNRGDFLFIASIVCMALYSVCAKYFHKEEDKLVVLVFLTLVGGSIWMSIALIAFDIPLEWNKINSSQFLSMAYLSIAATLVTSYLYQKGTIHLGPKKVMSYVYLNPAAIAILLMVFEFRFINIWMVLGIVISSFATVILLRSKN</sequence>
<gene>
    <name evidence="8" type="ORF">ABIV_1084</name>
    <name evidence="9" type="ORF">CRV05_02185</name>
</gene>
<evidence type="ECO:0000259" key="7">
    <source>
        <dbReference type="Pfam" id="PF00892"/>
    </source>
</evidence>
<evidence type="ECO:0000313" key="10">
    <source>
        <dbReference type="Proteomes" id="UP000253850"/>
    </source>
</evidence>
<dbReference type="Proteomes" id="UP000253850">
    <property type="component" value="Chromosome"/>
</dbReference>
<evidence type="ECO:0000313" key="11">
    <source>
        <dbReference type="Proteomes" id="UP000289193"/>
    </source>
</evidence>
<proteinExistence type="predicted"/>
<feature type="transmembrane region" description="Helical" evidence="6">
    <location>
        <begin position="248"/>
        <end position="266"/>
    </location>
</feature>
<feature type="transmembrane region" description="Helical" evidence="6">
    <location>
        <begin position="97"/>
        <end position="115"/>
    </location>
</feature>
<dbReference type="PANTHER" id="PTHR42920:SF11">
    <property type="entry name" value="INNER MEMBRANE PROTEIN YTFF"/>
    <property type="match status" value="1"/>
</dbReference>
<evidence type="ECO:0000313" key="9">
    <source>
        <dbReference type="EMBL" id="RXK11197.1"/>
    </source>
</evidence>
<evidence type="ECO:0000256" key="4">
    <source>
        <dbReference type="ARBA" id="ARBA00022989"/>
    </source>
</evidence>
<evidence type="ECO:0000256" key="6">
    <source>
        <dbReference type="SAM" id="Phobius"/>
    </source>
</evidence>
<keyword evidence="4 6" id="KW-1133">Transmembrane helix</keyword>
<dbReference type="InterPro" id="IPR000620">
    <property type="entry name" value="EamA_dom"/>
</dbReference>
<name>A0AAX2AC27_9BACT</name>
<dbReference type="InterPro" id="IPR051258">
    <property type="entry name" value="Diverse_Substrate_Transporter"/>
</dbReference>
<dbReference type="InterPro" id="IPR037185">
    <property type="entry name" value="EmrE-like"/>
</dbReference>
<comment type="subcellular location">
    <subcellularLocation>
        <location evidence="1">Cell membrane</location>
        <topology evidence="1">Multi-pass membrane protein</topology>
    </subcellularLocation>
</comment>
<dbReference type="KEGG" id="hbv:ABIV_1084"/>
<feature type="transmembrane region" description="Helical" evidence="6">
    <location>
        <begin position="182"/>
        <end position="204"/>
    </location>
</feature>
<keyword evidence="11" id="KW-1185">Reference proteome</keyword>
<feature type="transmembrane region" description="Helical" evidence="6">
    <location>
        <begin position="156"/>
        <end position="175"/>
    </location>
</feature>
<feature type="transmembrane region" description="Helical" evidence="6">
    <location>
        <begin position="35"/>
        <end position="55"/>
    </location>
</feature>
<dbReference type="PANTHER" id="PTHR42920">
    <property type="entry name" value="OS03G0707200 PROTEIN-RELATED"/>
    <property type="match status" value="1"/>
</dbReference>
<evidence type="ECO:0000256" key="1">
    <source>
        <dbReference type="ARBA" id="ARBA00004651"/>
    </source>
</evidence>